<dbReference type="Proteomes" id="UP000242188">
    <property type="component" value="Unassembled WGS sequence"/>
</dbReference>
<evidence type="ECO:0000313" key="14">
    <source>
        <dbReference type="EMBL" id="OWF39125.1"/>
    </source>
</evidence>
<accession>A0A210PRK0</accession>
<dbReference type="STRING" id="6573.A0A210PRK0"/>
<keyword evidence="10" id="KW-1133">Transmembrane helix</keyword>
<dbReference type="Gene3D" id="3.60.21.10">
    <property type="match status" value="1"/>
</dbReference>
<proteinExistence type="inferred from homology"/>
<comment type="similarity">
    <text evidence="3">Belongs to the acid sphingomyelinase family.</text>
</comment>
<evidence type="ECO:0000256" key="4">
    <source>
        <dbReference type="ARBA" id="ARBA00022525"/>
    </source>
</evidence>
<evidence type="ECO:0000259" key="13">
    <source>
        <dbReference type="Pfam" id="PF19272"/>
    </source>
</evidence>
<keyword evidence="6 11" id="KW-0732">Signal</keyword>
<evidence type="ECO:0000256" key="2">
    <source>
        <dbReference type="ARBA" id="ARBA00004613"/>
    </source>
</evidence>
<dbReference type="Pfam" id="PF19272">
    <property type="entry name" value="ASMase_C"/>
    <property type="match status" value="1"/>
</dbReference>
<dbReference type="InterPro" id="IPR004843">
    <property type="entry name" value="Calcineurin-like_PHP"/>
</dbReference>
<keyword evidence="10" id="KW-0472">Membrane</keyword>
<comment type="caution">
    <text evidence="14">The sequence shown here is derived from an EMBL/GenBank/DDBJ whole genome shotgun (WGS) entry which is preliminary data.</text>
</comment>
<dbReference type="CDD" id="cd00842">
    <property type="entry name" value="MPP_ASMase"/>
    <property type="match status" value="1"/>
</dbReference>
<keyword evidence="4" id="KW-0964">Secreted</keyword>
<dbReference type="PANTHER" id="PTHR10340">
    <property type="entry name" value="SPHINGOMYELIN PHOSPHODIESTERASE"/>
    <property type="match status" value="1"/>
</dbReference>
<keyword evidence="15" id="KW-1185">Reference proteome</keyword>
<sequence>MTRQIYKVASVLLCMQSVLTFEEKKGYFWQVSDFHYDANYSSHGNPLNMCHQGQGQGYSNSQYGNYHCDAPWVLIESAINAMVKFHPYPDFVIWTGDSIPHVKNSDLDSLKVYENIGNVTLRLKQGFPNTTIYPVLGNHDEYPADHYPNGSTNYYSDILYKSHWHTLLENNTADEFKTGGYYQGHTKTGLVMVGLNTNLLFSQDPLTKGTGDPAGQFQWLRRKLSEARSLNKKVILFSHIAPGYFEKYQDLMWFYNDYNNEYIKILQTFNDVIATQVYGHEHTDSFRLVKDSYGEPVDILFLSPAVTPWNSSLAGVGANNPGVRLYEYNQNNGEIINYWQYFLNLSSVISGNPPNWALEYEAKKVYNLTKLQPLEVLALVNSFDNDKFNKLYMKYLQFNSVSQDVMPYCDESCVKQHFCAISELEKSGYQSCLHGEITTHHPRPHHSTPKAPPKDVPKYMEYVIIGLGAVVLLLFIVIALICLKKHRFIPNRYSRFNSNLASNPIN</sequence>
<evidence type="ECO:0000313" key="15">
    <source>
        <dbReference type="Proteomes" id="UP000242188"/>
    </source>
</evidence>
<dbReference type="Pfam" id="PF00149">
    <property type="entry name" value="Metallophos"/>
    <property type="match status" value="1"/>
</dbReference>
<evidence type="ECO:0000256" key="5">
    <source>
        <dbReference type="ARBA" id="ARBA00022723"/>
    </source>
</evidence>
<name>A0A210PRK0_MIZYE</name>
<feature type="transmembrane region" description="Helical" evidence="10">
    <location>
        <begin position="462"/>
        <end position="483"/>
    </location>
</feature>
<dbReference type="InterPro" id="IPR029052">
    <property type="entry name" value="Metallo-depent_PP-like"/>
</dbReference>
<keyword evidence="8" id="KW-0862">Zinc</keyword>
<dbReference type="GO" id="GO:0008081">
    <property type="term" value="F:phosphoric diester hydrolase activity"/>
    <property type="evidence" value="ECO:0007669"/>
    <property type="project" value="TreeGrafter"/>
</dbReference>
<evidence type="ECO:0000256" key="6">
    <source>
        <dbReference type="ARBA" id="ARBA00022729"/>
    </source>
</evidence>
<dbReference type="GO" id="GO:0005615">
    <property type="term" value="C:extracellular space"/>
    <property type="evidence" value="ECO:0007669"/>
    <property type="project" value="TreeGrafter"/>
</dbReference>
<dbReference type="AlphaFoldDB" id="A0A210PRK0"/>
<evidence type="ECO:0000256" key="1">
    <source>
        <dbReference type="ARBA" id="ARBA00001947"/>
    </source>
</evidence>
<dbReference type="InterPro" id="IPR041805">
    <property type="entry name" value="ASMase/PPN1_MPP"/>
</dbReference>
<feature type="domain" description="Sphingomyelin phosphodiesterase C-terminal" evidence="13">
    <location>
        <begin position="296"/>
        <end position="436"/>
    </location>
</feature>
<dbReference type="SUPFAM" id="SSF56300">
    <property type="entry name" value="Metallo-dependent phosphatases"/>
    <property type="match status" value="1"/>
</dbReference>
<evidence type="ECO:0000256" key="8">
    <source>
        <dbReference type="ARBA" id="ARBA00022833"/>
    </source>
</evidence>
<organism evidence="14 15">
    <name type="scientific">Mizuhopecten yessoensis</name>
    <name type="common">Japanese scallop</name>
    <name type="synonym">Patinopecten yessoensis</name>
    <dbReference type="NCBI Taxonomy" id="6573"/>
    <lineage>
        <taxon>Eukaryota</taxon>
        <taxon>Metazoa</taxon>
        <taxon>Spiralia</taxon>
        <taxon>Lophotrochozoa</taxon>
        <taxon>Mollusca</taxon>
        <taxon>Bivalvia</taxon>
        <taxon>Autobranchia</taxon>
        <taxon>Pteriomorphia</taxon>
        <taxon>Pectinida</taxon>
        <taxon>Pectinoidea</taxon>
        <taxon>Pectinidae</taxon>
        <taxon>Mizuhopecten</taxon>
    </lineage>
</organism>
<evidence type="ECO:0000259" key="12">
    <source>
        <dbReference type="Pfam" id="PF00149"/>
    </source>
</evidence>
<comment type="cofactor">
    <cofactor evidence="1">
        <name>Zn(2+)</name>
        <dbReference type="ChEBI" id="CHEBI:29105"/>
    </cofactor>
</comment>
<keyword evidence="10" id="KW-0812">Transmembrane</keyword>
<dbReference type="InterPro" id="IPR045473">
    <property type="entry name" value="ASM_C"/>
</dbReference>
<keyword evidence="5" id="KW-0479">Metal-binding</keyword>
<keyword evidence="7" id="KW-0378">Hydrolase</keyword>
<comment type="subcellular location">
    <subcellularLocation>
        <location evidence="2">Secreted</location>
    </subcellularLocation>
</comment>
<evidence type="ECO:0000256" key="11">
    <source>
        <dbReference type="SAM" id="SignalP"/>
    </source>
</evidence>
<feature type="chain" id="PRO_5012826503" evidence="11">
    <location>
        <begin position="21"/>
        <end position="506"/>
    </location>
</feature>
<evidence type="ECO:0000256" key="9">
    <source>
        <dbReference type="ARBA" id="ARBA00023180"/>
    </source>
</evidence>
<evidence type="ECO:0000256" key="7">
    <source>
        <dbReference type="ARBA" id="ARBA00022801"/>
    </source>
</evidence>
<dbReference type="GO" id="GO:0046872">
    <property type="term" value="F:metal ion binding"/>
    <property type="evidence" value="ECO:0007669"/>
    <property type="project" value="UniProtKB-KW"/>
</dbReference>
<evidence type="ECO:0000256" key="10">
    <source>
        <dbReference type="SAM" id="Phobius"/>
    </source>
</evidence>
<dbReference type="PANTHER" id="PTHR10340:SF57">
    <property type="entry name" value="METALLOPHOS DOMAIN-CONTAINING PROTEIN"/>
    <property type="match status" value="1"/>
</dbReference>
<dbReference type="EMBL" id="NEDP02005542">
    <property type="protein sequence ID" value="OWF39125.1"/>
    <property type="molecule type" value="Genomic_DNA"/>
</dbReference>
<keyword evidence="9" id="KW-0325">Glycoprotein</keyword>
<evidence type="ECO:0000256" key="3">
    <source>
        <dbReference type="ARBA" id="ARBA00008234"/>
    </source>
</evidence>
<gene>
    <name evidence="14" type="ORF">KP79_PYT02321</name>
</gene>
<feature type="signal peptide" evidence="11">
    <location>
        <begin position="1"/>
        <end position="20"/>
    </location>
</feature>
<reference evidence="14 15" key="1">
    <citation type="journal article" date="2017" name="Nat. Ecol. Evol.">
        <title>Scallop genome provides insights into evolution of bilaterian karyotype and development.</title>
        <authorList>
            <person name="Wang S."/>
            <person name="Zhang J."/>
            <person name="Jiao W."/>
            <person name="Li J."/>
            <person name="Xun X."/>
            <person name="Sun Y."/>
            <person name="Guo X."/>
            <person name="Huan P."/>
            <person name="Dong B."/>
            <person name="Zhang L."/>
            <person name="Hu X."/>
            <person name="Sun X."/>
            <person name="Wang J."/>
            <person name="Zhao C."/>
            <person name="Wang Y."/>
            <person name="Wang D."/>
            <person name="Huang X."/>
            <person name="Wang R."/>
            <person name="Lv J."/>
            <person name="Li Y."/>
            <person name="Zhang Z."/>
            <person name="Liu B."/>
            <person name="Lu W."/>
            <person name="Hui Y."/>
            <person name="Liang J."/>
            <person name="Zhou Z."/>
            <person name="Hou R."/>
            <person name="Li X."/>
            <person name="Liu Y."/>
            <person name="Li H."/>
            <person name="Ning X."/>
            <person name="Lin Y."/>
            <person name="Zhao L."/>
            <person name="Xing Q."/>
            <person name="Dou J."/>
            <person name="Li Y."/>
            <person name="Mao J."/>
            <person name="Guo H."/>
            <person name="Dou H."/>
            <person name="Li T."/>
            <person name="Mu C."/>
            <person name="Jiang W."/>
            <person name="Fu Q."/>
            <person name="Fu X."/>
            <person name="Miao Y."/>
            <person name="Liu J."/>
            <person name="Yu Q."/>
            <person name="Li R."/>
            <person name="Liao H."/>
            <person name="Li X."/>
            <person name="Kong Y."/>
            <person name="Jiang Z."/>
            <person name="Chourrout D."/>
            <person name="Li R."/>
            <person name="Bao Z."/>
        </authorList>
    </citation>
    <scope>NUCLEOTIDE SEQUENCE [LARGE SCALE GENOMIC DNA]</scope>
    <source>
        <strain evidence="14 15">PY_sf001</strain>
    </source>
</reference>
<dbReference type="OrthoDB" id="348678at2759"/>
<protein>
    <submittedName>
        <fullName evidence="14">Acid sphingomyelinase-like phosphodiesterase 3b</fullName>
    </submittedName>
</protein>
<feature type="domain" description="Calcineurin-like phosphoesterase" evidence="12">
    <location>
        <begin position="28"/>
        <end position="283"/>
    </location>
</feature>